<dbReference type="PIRSF" id="PIRSF001549">
    <property type="entry name" value="His-tRNA_synth"/>
    <property type="match status" value="1"/>
</dbReference>
<dbReference type="HAMAP" id="MF_00125">
    <property type="entry name" value="HisZ"/>
    <property type="match status" value="1"/>
</dbReference>
<feature type="domain" description="Class II Histidinyl-tRNA synthetase (HisRS)-like catalytic core" evidence="5">
    <location>
        <begin position="9"/>
        <end position="319"/>
    </location>
</feature>
<keyword evidence="6" id="KW-0328">Glycosyltransferase</keyword>
<dbReference type="InterPro" id="IPR041715">
    <property type="entry name" value="HisRS-like_core"/>
</dbReference>
<gene>
    <name evidence="6" type="primary">hisZ_6</name>
    <name evidence="6" type="ORF">SDC9_46045</name>
</gene>
<dbReference type="Gene3D" id="3.30.930.10">
    <property type="entry name" value="Bira Bifunctional Protein, Domain 2"/>
    <property type="match status" value="1"/>
</dbReference>
<comment type="subcellular location">
    <subcellularLocation>
        <location evidence="1">Cytoplasm</location>
    </subcellularLocation>
</comment>
<accession>A0A644W7L6</accession>
<dbReference type="GO" id="GO:0016757">
    <property type="term" value="F:glycosyltransferase activity"/>
    <property type="evidence" value="ECO:0007669"/>
    <property type="project" value="UniProtKB-KW"/>
</dbReference>
<comment type="caution">
    <text evidence="6">The sequence shown here is derived from an EMBL/GenBank/DDBJ whole genome shotgun (WGS) entry which is preliminary data.</text>
</comment>
<keyword evidence="6" id="KW-0808">Transferase</keyword>
<dbReference type="InterPro" id="IPR004517">
    <property type="entry name" value="HisZ"/>
</dbReference>
<evidence type="ECO:0000256" key="1">
    <source>
        <dbReference type="ARBA" id="ARBA00004496"/>
    </source>
</evidence>
<keyword evidence="4" id="KW-0368">Histidine biosynthesis</keyword>
<sequence>MYKNIIPDGTRDLTNEECMRKSKVINSINKVFDLWGYKEVMTPSIEFYESFRYEHSGIKEENVYKFFDSKGRILALRPDMTIPIVRLVSTRFKNMSSAIKLRYCANIYKVFEEFSGKRNEYTDCGIEFISKEKEFSDLEALIIAIDSLKSIGISNFKIEIGEINFLKSAIEDLCISEEEKTTLARLIEKKEIESLNKFLNTINIDESIKKFFLNLPLTFGSGLGVLSKYKAMSFNCKMLNSVRYLQKLAEDLRVIGYDKYLSFDLGLTPRLSFYTGIIFRGFIEGSGNIVLSGGRYDNLIGNVKKDFGAIGFSINVDELESILDNNLEKKLKYNIIFNKSNKIEAIKKGFELREKGFVVELIPSKDEENINIIEEEYYGY</sequence>
<reference evidence="6" key="1">
    <citation type="submission" date="2019-08" db="EMBL/GenBank/DDBJ databases">
        <authorList>
            <person name="Kucharzyk K."/>
            <person name="Murdoch R.W."/>
            <person name="Higgins S."/>
            <person name="Loffler F."/>
        </authorList>
    </citation>
    <scope>NUCLEOTIDE SEQUENCE</scope>
</reference>
<dbReference type="SUPFAM" id="SSF55681">
    <property type="entry name" value="Class II aaRS and biotin synthetases"/>
    <property type="match status" value="1"/>
</dbReference>
<dbReference type="EMBL" id="VSSQ01000691">
    <property type="protein sequence ID" value="MPL99824.1"/>
    <property type="molecule type" value="Genomic_DNA"/>
</dbReference>
<keyword evidence="3" id="KW-0028">Amino-acid biosynthesis</keyword>
<dbReference type="AlphaFoldDB" id="A0A644W7L6"/>
<dbReference type="GO" id="GO:0006427">
    <property type="term" value="P:histidyl-tRNA aminoacylation"/>
    <property type="evidence" value="ECO:0007669"/>
    <property type="project" value="TreeGrafter"/>
</dbReference>
<dbReference type="PANTHER" id="PTHR43707:SF6">
    <property type="entry name" value="ATP PHOSPHORIBOSYLTRANSFERASE REGULATORY SUBUNIT"/>
    <property type="match status" value="1"/>
</dbReference>
<protein>
    <submittedName>
        <fullName evidence="6">ATP phosphoribosyltransferase regulatory subunit</fullName>
    </submittedName>
</protein>
<proteinExistence type="inferred from homology"/>
<dbReference type="GO" id="GO:0004821">
    <property type="term" value="F:histidine-tRNA ligase activity"/>
    <property type="evidence" value="ECO:0007669"/>
    <property type="project" value="TreeGrafter"/>
</dbReference>
<evidence type="ECO:0000259" key="5">
    <source>
        <dbReference type="Pfam" id="PF13393"/>
    </source>
</evidence>
<dbReference type="CDD" id="cd00773">
    <property type="entry name" value="HisRS-like_core"/>
    <property type="match status" value="1"/>
</dbReference>
<name>A0A644W7L6_9ZZZZ</name>
<dbReference type="GO" id="GO:0000105">
    <property type="term" value="P:L-histidine biosynthetic process"/>
    <property type="evidence" value="ECO:0007669"/>
    <property type="project" value="UniProtKB-KW"/>
</dbReference>
<dbReference type="NCBIfam" id="TIGR00443">
    <property type="entry name" value="hisZ_biosyn_reg"/>
    <property type="match status" value="1"/>
</dbReference>
<dbReference type="PANTHER" id="PTHR43707">
    <property type="entry name" value="HISTIDYL-TRNA SYNTHETASE"/>
    <property type="match status" value="1"/>
</dbReference>
<dbReference type="Pfam" id="PF13393">
    <property type="entry name" value="tRNA-synt_His"/>
    <property type="match status" value="1"/>
</dbReference>
<keyword evidence="2" id="KW-0963">Cytoplasm</keyword>
<dbReference type="GO" id="GO:0005737">
    <property type="term" value="C:cytoplasm"/>
    <property type="evidence" value="ECO:0007669"/>
    <property type="project" value="UniProtKB-SubCell"/>
</dbReference>
<evidence type="ECO:0000256" key="4">
    <source>
        <dbReference type="ARBA" id="ARBA00023102"/>
    </source>
</evidence>
<evidence type="ECO:0000313" key="6">
    <source>
        <dbReference type="EMBL" id="MPL99824.1"/>
    </source>
</evidence>
<organism evidence="6">
    <name type="scientific">bioreactor metagenome</name>
    <dbReference type="NCBI Taxonomy" id="1076179"/>
    <lineage>
        <taxon>unclassified sequences</taxon>
        <taxon>metagenomes</taxon>
        <taxon>ecological metagenomes</taxon>
    </lineage>
</organism>
<dbReference type="InterPro" id="IPR004516">
    <property type="entry name" value="HisRS/HisZ"/>
</dbReference>
<dbReference type="InterPro" id="IPR045864">
    <property type="entry name" value="aa-tRNA-synth_II/BPL/LPL"/>
</dbReference>
<evidence type="ECO:0000256" key="2">
    <source>
        <dbReference type="ARBA" id="ARBA00022490"/>
    </source>
</evidence>
<evidence type="ECO:0000256" key="3">
    <source>
        <dbReference type="ARBA" id="ARBA00022605"/>
    </source>
</evidence>